<gene>
    <name evidence="4" type="ORF">HRI_005221400</name>
</gene>
<evidence type="ECO:0000313" key="4">
    <source>
        <dbReference type="EMBL" id="GMJ15522.1"/>
    </source>
</evidence>
<dbReference type="OrthoDB" id="654134at2759"/>
<accession>A0A9W7MVM5</accession>
<feature type="chain" id="PRO_5040898987" description="BURP domain-containing protein" evidence="2">
    <location>
        <begin position="23"/>
        <end position="516"/>
    </location>
</feature>
<evidence type="ECO:0000259" key="3">
    <source>
        <dbReference type="PROSITE" id="PS51277"/>
    </source>
</evidence>
<feature type="compositionally biased region" description="Polar residues" evidence="1">
    <location>
        <begin position="205"/>
        <end position="218"/>
    </location>
</feature>
<dbReference type="AlphaFoldDB" id="A0A9W7MVM5"/>
<keyword evidence="2" id="KW-0732">Signal</keyword>
<organism evidence="4 5">
    <name type="scientific">Hibiscus trionum</name>
    <name type="common">Flower of an hour</name>
    <dbReference type="NCBI Taxonomy" id="183268"/>
    <lineage>
        <taxon>Eukaryota</taxon>
        <taxon>Viridiplantae</taxon>
        <taxon>Streptophyta</taxon>
        <taxon>Embryophyta</taxon>
        <taxon>Tracheophyta</taxon>
        <taxon>Spermatophyta</taxon>
        <taxon>Magnoliopsida</taxon>
        <taxon>eudicotyledons</taxon>
        <taxon>Gunneridae</taxon>
        <taxon>Pentapetalae</taxon>
        <taxon>rosids</taxon>
        <taxon>malvids</taxon>
        <taxon>Malvales</taxon>
        <taxon>Malvaceae</taxon>
        <taxon>Malvoideae</taxon>
        <taxon>Hibiscus</taxon>
    </lineage>
</organism>
<feature type="domain" description="BURP" evidence="3">
    <location>
        <begin position="305"/>
        <end position="516"/>
    </location>
</feature>
<name>A0A9W7MVM5_HIBTR</name>
<dbReference type="SMART" id="SM01045">
    <property type="entry name" value="BURP"/>
    <property type="match status" value="1"/>
</dbReference>
<dbReference type="Pfam" id="PF03181">
    <property type="entry name" value="BURP"/>
    <property type="match status" value="1"/>
</dbReference>
<dbReference type="InterPro" id="IPR044816">
    <property type="entry name" value="BURP"/>
</dbReference>
<dbReference type="PANTHER" id="PTHR31236">
    <property type="entry name" value="BURP DOMAIN PROTEIN USPL1-LIKE"/>
    <property type="match status" value="1"/>
</dbReference>
<sequence>MAFHSLLIFIVLLNFTIGESIAARTNEELHWISVFPHTPMPKVLQDILPIPGRRMINNLEFGAYWDEENLDKESKTKNFPDNKGINDPESGVFGYDDSYGKLKVNDSPDNKGINDPEFGAYGYDDSYAKFKVNDSPDNKGINDPDSSYGYASYSSFKVKDNTERKFIKEDSPDNKGVNDPGFGDFGYQYTIPKNENNSDKKFNIEDSSASKGVNNPKTATAPYKKGVNDPGFGDFGYQYTTPKVEDNSNNESDIDDSPNSKGINDPEFGAYGYDDSYTAPNKKVNRKALRGQSRHENTATKETIYFFQETLLPGTKLNLPRLLQKSPMATFLPQQIAESLAPMSNDNLPQILHNFSLKAESKAAVYVEVAVKNCERDEMKGEAKYCATSLESFVDSGVSVLGKNIRLLWHELAEETKNPMFTIRRGVRRMGENNIVCHKMKYPYAVYLCHSIEKTEVYKVPLVSEDGTKANAMAACHKDTSAWSPNHMAFKILKVKPGSVPICHFFGRDTLVWIPN</sequence>
<proteinExistence type="predicted"/>
<feature type="region of interest" description="Disordered" evidence="1">
    <location>
        <begin position="193"/>
        <end position="226"/>
    </location>
</feature>
<protein>
    <recommendedName>
        <fullName evidence="3">BURP domain-containing protein</fullName>
    </recommendedName>
</protein>
<dbReference type="EMBL" id="BSYR01000078">
    <property type="protein sequence ID" value="GMJ15522.1"/>
    <property type="molecule type" value="Genomic_DNA"/>
</dbReference>
<evidence type="ECO:0000256" key="1">
    <source>
        <dbReference type="SAM" id="MobiDB-lite"/>
    </source>
</evidence>
<evidence type="ECO:0000256" key="2">
    <source>
        <dbReference type="SAM" id="SignalP"/>
    </source>
</evidence>
<feature type="region of interest" description="Disordered" evidence="1">
    <location>
        <begin position="240"/>
        <end position="276"/>
    </location>
</feature>
<dbReference type="PANTHER" id="PTHR31236:SF37">
    <property type="entry name" value="BURP DOMAIN-CONTAINING PROTEIN 5-LIKE"/>
    <property type="match status" value="1"/>
</dbReference>
<feature type="signal peptide" evidence="2">
    <location>
        <begin position="1"/>
        <end position="22"/>
    </location>
</feature>
<dbReference type="InterPro" id="IPR004873">
    <property type="entry name" value="BURP_dom"/>
</dbReference>
<comment type="caution">
    <text evidence="4">The sequence shown here is derived from an EMBL/GenBank/DDBJ whole genome shotgun (WGS) entry which is preliminary data.</text>
</comment>
<evidence type="ECO:0000313" key="5">
    <source>
        <dbReference type="Proteomes" id="UP001165190"/>
    </source>
</evidence>
<dbReference type="Proteomes" id="UP001165190">
    <property type="component" value="Unassembled WGS sequence"/>
</dbReference>
<reference evidence="4" key="1">
    <citation type="submission" date="2023-05" db="EMBL/GenBank/DDBJ databases">
        <title>Genome and transcriptome analyses reveal genes involved in the formation of fine ridges on petal epidermal cells in Hibiscus trionum.</title>
        <authorList>
            <person name="Koshimizu S."/>
            <person name="Masuda S."/>
            <person name="Ishii T."/>
            <person name="Shirasu K."/>
            <person name="Hoshino A."/>
            <person name="Arita M."/>
        </authorList>
    </citation>
    <scope>NUCLEOTIDE SEQUENCE</scope>
    <source>
        <strain evidence="4">Hamamatsu line</strain>
    </source>
</reference>
<dbReference type="PROSITE" id="PS51277">
    <property type="entry name" value="BURP"/>
    <property type="match status" value="1"/>
</dbReference>
<keyword evidence="5" id="KW-1185">Reference proteome</keyword>